<evidence type="ECO:0000256" key="1">
    <source>
        <dbReference type="ARBA" id="ARBA00022801"/>
    </source>
</evidence>
<dbReference type="AlphaFoldDB" id="A0A1T5C8H2"/>
<dbReference type="Gene3D" id="3.90.950.10">
    <property type="match status" value="1"/>
</dbReference>
<organism evidence="3 4">
    <name type="scientific">Bosea thiooxidans</name>
    <dbReference type="NCBI Taxonomy" id="53254"/>
    <lineage>
        <taxon>Bacteria</taxon>
        <taxon>Pseudomonadati</taxon>
        <taxon>Pseudomonadota</taxon>
        <taxon>Alphaproteobacteria</taxon>
        <taxon>Hyphomicrobiales</taxon>
        <taxon>Boseaceae</taxon>
        <taxon>Bosea</taxon>
    </lineage>
</organism>
<keyword evidence="1" id="KW-0378">Hydrolase</keyword>
<dbReference type="PANTHER" id="PTHR41930:SF1">
    <property type="entry name" value="DEPHOSPHO-COA KINASE"/>
    <property type="match status" value="1"/>
</dbReference>
<dbReference type="GO" id="GO:0047429">
    <property type="term" value="F:nucleoside triphosphate diphosphatase activity"/>
    <property type="evidence" value="ECO:0007669"/>
    <property type="project" value="InterPro"/>
</dbReference>
<sequence>MRELTFFTSNQTKLAHARYLAEGQRVRIKGFRQRTYHAGYVEPRLSSRDEILTGSYESAKAQLAKAGFSEASHPFILEDTSVRIEALSHDGVEVPGVDVKFWMEEQTFARLDAALRNAGNDRRAVVRSDVLLHVPSAFRRVWRVDQPFLIFTGEQQGSIVEAEHRFDTNQLCPWLDNRSFNKWFVPDGHTLPFGALPIDDAYEVDFRRKSFGPLFDFFESRGFFDVPMTQLQLNFDDRPNIILSGYTCSGKTTASQRLARKFGYLHVEASDFMHLSYYYRHGYRDVASIGDFAEQALSQMPTIAAEKVVEYMQDHISDPIVISGFRSPLEVEFLRQAMKTHGRASTERFVGAKEEIRYARLQARARPGDNLTLDQFRERDRQQQRMGLDLISDLPDMLAIRNEGSLDAYLEQVDELAGGGSGLDLDIPKAISALDCVREVALQEAILIALLTVWENTESRKFYTTTEIAALISSVFRSIQPKHKDNVSRYFNQDFYAYYEISSAPSRGKRRYRLYNTGYGIAIKAIREVLNVVNSS</sequence>
<accession>A0A1T5C8H2</accession>
<gene>
    <name evidence="3" type="ORF">SAMN05660750_01205</name>
</gene>
<reference evidence="3 4" key="1">
    <citation type="submission" date="2017-02" db="EMBL/GenBank/DDBJ databases">
        <authorList>
            <person name="Peterson S.W."/>
        </authorList>
    </citation>
    <scope>NUCLEOTIDE SEQUENCE [LARGE SCALE GENOMIC DNA]</scope>
    <source>
        <strain evidence="3 4">DSM 9653</strain>
    </source>
</reference>
<dbReference type="PANTHER" id="PTHR41930">
    <property type="entry name" value="UPF0200 PROTEIN MJ1399"/>
    <property type="match status" value="1"/>
</dbReference>
<dbReference type="Pfam" id="PF13238">
    <property type="entry name" value="AAA_18"/>
    <property type="match status" value="1"/>
</dbReference>
<dbReference type="RefSeq" id="WP_176168579.1">
    <property type="nucleotide sequence ID" value="NZ_FUYX01000003.1"/>
</dbReference>
<dbReference type="SUPFAM" id="SSF52540">
    <property type="entry name" value="P-loop containing nucleoside triphosphate hydrolases"/>
    <property type="match status" value="1"/>
</dbReference>
<dbReference type="InterPro" id="IPR027417">
    <property type="entry name" value="P-loop_NTPase"/>
</dbReference>
<name>A0A1T5C8H2_9HYPH</name>
<dbReference type="Gene3D" id="3.40.50.300">
    <property type="entry name" value="P-loop containing nucleotide triphosphate hydrolases"/>
    <property type="match status" value="1"/>
</dbReference>
<evidence type="ECO:0000256" key="2">
    <source>
        <dbReference type="ARBA" id="ARBA00023080"/>
    </source>
</evidence>
<dbReference type="GO" id="GO:0009117">
    <property type="term" value="P:nucleotide metabolic process"/>
    <property type="evidence" value="ECO:0007669"/>
    <property type="project" value="UniProtKB-KW"/>
</dbReference>
<dbReference type="EMBL" id="FUYX01000003">
    <property type="protein sequence ID" value="SKB55725.1"/>
    <property type="molecule type" value="Genomic_DNA"/>
</dbReference>
<keyword evidence="2" id="KW-0546">Nucleotide metabolism</keyword>
<dbReference type="GO" id="GO:0009143">
    <property type="term" value="P:nucleoside triphosphate catabolic process"/>
    <property type="evidence" value="ECO:0007669"/>
    <property type="project" value="InterPro"/>
</dbReference>
<dbReference type="Pfam" id="PF01725">
    <property type="entry name" value="Ham1p_like"/>
    <property type="match status" value="1"/>
</dbReference>
<dbReference type="Proteomes" id="UP000190130">
    <property type="component" value="Unassembled WGS sequence"/>
</dbReference>
<evidence type="ECO:0000313" key="3">
    <source>
        <dbReference type="EMBL" id="SKB55725.1"/>
    </source>
</evidence>
<protein>
    <submittedName>
        <fullName evidence="3">Inosine/xanthosine triphosphate pyrophosphatase, all-alpha NTP-PPase family</fullName>
    </submittedName>
</protein>
<dbReference type="SUPFAM" id="SSF52972">
    <property type="entry name" value="ITPase-like"/>
    <property type="match status" value="1"/>
</dbReference>
<proteinExistence type="predicted"/>
<evidence type="ECO:0000313" key="4">
    <source>
        <dbReference type="Proteomes" id="UP000190130"/>
    </source>
</evidence>
<dbReference type="InterPro" id="IPR029001">
    <property type="entry name" value="ITPase-like_fam"/>
</dbReference>
<dbReference type="InterPro" id="IPR002637">
    <property type="entry name" value="RdgB/HAM1"/>
</dbReference>